<reference evidence="7" key="1">
    <citation type="submission" date="2023-06" db="EMBL/GenBank/DDBJ databases">
        <title>Survivors Of The Sea: Transcriptome response of Skeletonema marinoi to long-term dormancy.</title>
        <authorList>
            <person name="Pinder M.I.M."/>
            <person name="Kourtchenko O."/>
            <person name="Robertson E.K."/>
            <person name="Larsson T."/>
            <person name="Maumus F."/>
            <person name="Osuna-Cruz C.M."/>
            <person name="Vancaester E."/>
            <person name="Stenow R."/>
            <person name="Vandepoele K."/>
            <person name="Ploug H."/>
            <person name="Bruchert V."/>
            <person name="Godhe A."/>
            <person name="Topel M."/>
        </authorList>
    </citation>
    <scope>NUCLEOTIDE SEQUENCE</scope>
    <source>
        <strain evidence="7">R05AC</strain>
    </source>
</reference>
<comment type="caution">
    <text evidence="7">The sequence shown here is derived from an EMBL/GenBank/DDBJ whole genome shotgun (WGS) entry which is preliminary data.</text>
</comment>
<dbReference type="GO" id="GO:0043565">
    <property type="term" value="F:sequence-specific DNA binding"/>
    <property type="evidence" value="ECO:0007669"/>
    <property type="project" value="InterPro"/>
</dbReference>
<feature type="compositionally biased region" description="Polar residues" evidence="5">
    <location>
        <begin position="456"/>
        <end position="467"/>
    </location>
</feature>
<proteinExistence type="inferred from homology"/>
<feature type="region of interest" description="Disordered" evidence="5">
    <location>
        <begin position="205"/>
        <end position="273"/>
    </location>
</feature>
<feature type="domain" description="HSF-type DNA-binding" evidence="6">
    <location>
        <begin position="80"/>
        <end position="176"/>
    </location>
</feature>
<dbReference type="EMBL" id="JATAAI010000045">
    <property type="protein sequence ID" value="KAK1733693.1"/>
    <property type="molecule type" value="Genomic_DNA"/>
</dbReference>
<feature type="region of interest" description="Disordered" evidence="5">
    <location>
        <begin position="446"/>
        <end position="505"/>
    </location>
</feature>
<dbReference type="PANTHER" id="PTHR10015">
    <property type="entry name" value="HEAT SHOCK TRANSCRIPTION FACTOR"/>
    <property type="match status" value="1"/>
</dbReference>
<keyword evidence="7" id="KW-0346">Stress response</keyword>
<organism evidence="7 8">
    <name type="scientific">Skeletonema marinoi</name>
    <dbReference type="NCBI Taxonomy" id="267567"/>
    <lineage>
        <taxon>Eukaryota</taxon>
        <taxon>Sar</taxon>
        <taxon>Stramenopiles</taxon>
        <taxon>Ochrophyta</taxon>
        <taxon>Bacillariophyta</taxon>
        <taxon>Coscinodiscophyceae</taxon>
        <taxon>Thalassiosirophycidae</taxon>
        <taxon>Thalassiosirales</taxon>
        <taxon>Skeletonemataceae</taxon>
        <taxon>Skeletonema</taxon>
        <taxon>Skeletonema marinoi-dohrnii complex</taxon>
    </lineage>
</organism>
<protein>
    <submittedName>
        <fullName evidence="7">Heat shock factor family protein</fullName>
    </submittedName>
</protein>
<evidence type="ECO:0000256" key="3">
    <source>
        <dbReference type="ARBA" id="ARBA00023242"/>
    </source>
</evidence>
<dbReference type="GO" id="GO:0005634">
    <property type="term" value="C:nucleus"/>
    <property type="evidence" value="ECO:0007669"/>
    <property type="project" value="UniProtKB-SubCell"/>
</dbReference>
<keyword evidence="8" id="KW-1185">Reference proteome</keyword>
<dbReference type="InterPro" id="IPR036390">
    <property type="entry name" value="WH_DNA-bd_sf"/>
</dbReference>
<dbReference type="AlphaFoldDB" id="A0AAD9D5I1"/>
<dbReference type="Proteomes" id="UP001224775">
    <property type="component" value="Unassembled WGS sequence"/>
</dbReference>
<dbReference type="InterPro" id="IPR000232">
    <property type="entry name" value="HSF_DNA-bd"/>
</dbReference>
<evidence type="ECO:0000313" key="7">
    <source>
        <dbReference type="EMBL" id="KAK1733693.1"/>
    </source>
</evidence>
<gene>
    <name evidence="7" type="ORF">QTG54_015548</name>
</gene>
<dbReference type="PANTHER" id="PTHR10015:SF206">
    <property type="entry name" value="HSF-TYPE DNA-BINDING DOMAIN-CONTAINING PROTEIN"/>
    <property type="match status" value="1"/>
</dbReference>
<dbReference type="SUPFAM" id="SSF46785">
    <property type="entry name" value="Winged helix' DNA-binding domain"/>
    <property type="match status" value="1"/>
</dbReference>
<feature type="compositionally biased region" description="Basic and acidic residues" evidence="5">
    <location>
        <begin position="412"/>
        <end position="424"/>
    </location>
</feature>
<evidence type="ECO:0000256" key="2">
    <source>
        <dbReference type="ARBA" id="ARBA00023125"/>
    </source>
</evidence>
<sequence length="505" mass="57065">MNPSREGTDKNQWSEWSSTSSASNREEELEFAAQQRYHAGLNVAAMQNSHDSLPRYADHTYRDFSTYIKEGKRIEKHKKSDRNFPARLHVILSNEQYSHIISWMPHGRAWKVKNKELLVEEVIPKFFGQSKFASFARQLSGWGFKRLHQTGADFGCYYHECFLRGHPRLTALMRRASPGQGKVTPNMHSEPDFYLIAQQYSLETPADVPDRDDKRVVSKVAKASVSGRQKSQCPGDSDVGDEASGYKEDDDPLMTRKTAEPGMDGMSNQHQWDPFDQEIDSTHLHHQEAAPRAAMNHFFSMRSQSHSFASGGTKESESNAQAAMNYDPFPYQQQSGSGSYRDRGYSDPSPMSNHQLGPHSAYSMHLASARQEYYGSNVNQYAAGSSHQAAAAAGYYYPPHHHHSQSQQQQFHQHDAHSHHDMSQSHDYWYRNPNYNNYHSAQGLAQAQAQGYAQAPTSANTTTQPHSPAQGDRNRNSPHPLPTFSPLKSFQEDEGESDSKPKPQS</sequence>
<evidence type="ECO:0000256" key="5">
    <source>
        <dbReference type="SAM" id="MobiDB-lite"/>
    </source>
</evidence>
<comment type="subcellular location">
    <subcellularLocation>
        <location evidence="1">Nucleus</location>
    </subcellularLocation>
</comment>
<evidence type="ECO:0000256" key="1">
    <source>
        <dbReference type="ARBA" id="ARBA00004123"/>
    </source>
</evidence>
<dbReference type="InterPro" id="IPR036388">
    <property type="entry name" value="WH-like_DNA-bd_sf"/>
</dbReference>
<dbReference type="FunFam" id="1.10.10.10:FF:000479">
    <property type="entry name" value="Predicted protein"/>
    <property type="match status" value="1"/>
</dbReference>
<feature type="compositionally biased region" description="Low complexity" evidence="5">
    <location>
        <begin position="14"/>
        <end position="23"/>
    </location>
</feature>
<feature type="region of interest" description="Disordered" evidence="5">
    <location>
        <begin position="1"/>
        <end position="29"/>
    </location>
</feature>
<accession>A0AAD9D5I1</accession>
<evidence type="ECO:0000313" key="8">
    <source>
        <dbReference type="Proteomes" id="UP001224775"/>
    </source>
</evidence>
<feature type="region of interest" description="Disordered" evidence="5">
    <location>
        <begin position="327"/>
        <end position="359"/>
    </location>
</feature>
<evidence type="ECO:0000256" key="4">
    <source>
        <dbReference type="RuleBase" id="RU004020"/>
    </source>
</evidence>
<evidence type="ECO:0000259" key="6">
    <source>
        <dbReference type="SMART" id="SM00415"/>
    </source>
</evidence>
<feature type="compositionally biased region" description="Low complexity" evidence="5">
    <location>
        <begin position="446"/>
        <end position="455"/>
    </location>
</feature>
<keyword evidence="3" id="KW-0539">Nucleus</keyword>
<dbReference type="Gene3D" id="1.10.10.10">
    <property type="entry name" value="Winged helix-like DNA-binding domain superfamily/Winged helix DNA-binding domain"/>
    <property type="match status" value="1"/>
</dbReference>
<feature type="compositionally biased region" description="Polar residues" evidence="5">
    <location>
        <begin position="1"/>
        <end position="13"/>
    </location>
</feature>
<dbReference type="SMART" id="SM00415">
    <property type="entry name" value="HSF"/>
    <property type="match status" value="1"/>
</dbReference>
<feature type="region of interest" description="Disordered" evidence="5">
    <location>
        <begin position="397"/>
        <end position="428"/>
    </location>
</feature>
<keyword evidence="2" id="KW-0238">DNA-binding</keyword>
<dbReference type="PRINTS" id="PR00056">
    <property type="entry name" value="HSFDOMAIN"/>
</dbReference>
<comment type="similarity">
    <text evidence="4">Belongs to the HSF family.</text>
</comment>
<dbReference type="GO" id="GO:0003700">
    <property type="term" value="F:DNA-binding transcription factor activity"/>
    <property type="evidence" value="ECO:0007669"/>
    <property type="project" value="InterPro"/>
</dbReference>
<name>A0AAD9D5I1_9STRA</name>
<dbReference type="Pfam" id="PF00447">
    <property type="entry name" value="HSF_DNA-bind"/>
    <property type="match status" value="1"/>
</dbReference>